<feature type="region of interest" description="Disordered" evidence="1">
    <location>
        <begin position="78"/>
        <end position="118"/>
    </location>
</feature>
<evidence type="ECO:0000313" key="2">
    <source>
        <dbReference type="EMBL" id="KAJ8793395.1"/>
    </source>
</evidence>
<sequence length="118" mass="13277">MSEAEDVHWKIRDDDCSILTVDSSSDEELDYFVSGLNVQKGNISYMVIDSDSDDGCLCKQKRAKIAEVHIKGKYTTNLEKVQPHHAQSSQDESQQMFYSESFRTLSGLPEQDRGPGAE</sequence>
<name>A0AB34HR77_ESCRO</name>
<reference evidence="2 3" key="1">
    <citation type="submission" date="2022-11" db="EMBL/GenBank/DDBJ databases">
        <title>Whole genome sequence of Eschrichtius robustus ER-17-0199.</title>
        <authorList>
            <person name="Bruniche-Olsen A."/>
            <person name="Black A.N."/>
            <person name="Fields C.J."/>
            <person name="Walden K."/>
            <person name="Dewoody J.A."/>
        </authorList>
    </citation>
    <scope>NUCLEOTIDE SEQUENCE [LARGE SCALE GENOMIC DNA]</scope>
    <source>
        <strain evidence="2">ER-17-0199</strain>
        <tissue evidence="2">Blubber</tissue>
    </source>
</reference>
<keyword evidence="3" id="KW-1185">Reference proteome</keyword>
<evidence type="ECO:0000313" key="3">
    <source>
        <dbReference type="Proteomes" id="UP001159641"/>
    </source>
</evidence>
<feature type="compositionally biased region" description="Polar residues" evidence="1">
    <location>
        <begin position="78"/>
        <end position="104"/>
    </location>
</feature>
<accession>A0AB34HR77</accession>
<dbReference type="EMBL" id="JAIQCJ010000983">
    <property type="protein sequence ID" value="KAJ8793395.1"/>
    <property type="molecule type" value="Genomic_DNA"/>
</dbReference>
<protein>
    <submittedName>
        <fullName evidence="2">Uncharacterized protein</fullName>
    </submittedName>
</protein>
<proteinExistence type="predicted"/>
<dbReference type="AlphaFoldDB" id="A0AB34HR77"/>
<dbReference type="Proteomes" id="UP001159641">
    <property type="component" value="Unassembled WGS sequence"/>
</dbReference>
<comment type="caution">
    <text evidence="2">The sequence shown here is derived from an EMBL/GenBank/DDBJ whole genome shotgun (WGS) entry which is preliminary data.</text>
</comment>
<gene>
    <name evidence="2" type="ORF">J1605_003674</name>
</gene>
<organism evidence="2 3">
    <name type="scientific">Eschrichtius robustus</name>
    <name type="common">California gray whale</name>
    <name type="synonym">Eschrichtius gibbosus</name>
    <dbReference type="NCBI Taxonomy" id="9764"/>
    <lineage>
        <taxon>Eukaryota</taxon>
        <taxon>Metazoa</taxon>
        <taxon>Chordata</taxon>
        <taxon>Craniata</taxon>
        <taxon>Vertebrata</taxon>
        <taxon>Euteleostomi</taxon>
        <taxon>Mammalia</taxon>
        <taxon>Eutheria</taxon>
        <taxon>Laurasiatheria</taxon>
        <taxon>Artiodactyla</taxon>
        <taxon>Whippomorpha</taxon>
        <taxon>Cetacea</taxon>
        <taxon>Mysticeti</taxon>
        <taxon>Eschrichtiidae</taxon>
        <taxon>Eschrichtius</taxon>
    </lineage>
</organism>
<evidence type="ECO:0000256" key="1">
    <source>
        <dbReference type="SAM" id="MobiDB-lite"/>
    </source>
</evidence>